<accession>A0A6A0BDN7</accession>
<gene>
    <name evidence="2" type="primary">yviJ</name>
    <name evidence="2" type="ORF">Hs30E_10090</name>
</gene>
<dbReference type="EMBL" id="BLLI01000024">
    <property type="protein sequence ID" value="GFH42458.1"/>
    <property type="molecule type" value="Genomic_DNA"/>
</dbReference>
<evidence type="ECO:0000256" key="1">
    <source>
        <dbReference type="SAM" id="Phobius"/>
    </source>
</evidence>
<keyword evidence="1" id="KW-1133">Transmembrane helix</keyword>
<dbReference type="InterPro" id="IPR053468">
    <property type="entry name" value="ComGE-like"/>
</dbReference>
<dbReference type="InterPro" id="IPR021749">
    <property type="entry name" value="ComGE"/>
</dbReference>
<organism evidence="2 3">
    <name type="scientific">Pseudolactococcus hodotermopsidis</name>
    <dbReference type="NCBI Taxonomy" id="2709157"/>
    <lineage>
        <taxon>Bacteria</taxon>
        <taxon>Bacillati</taxon>
        <taxon>Bacillota</taxon>
        <taxon>Bacilli</taxon>
        <taxon>Lactobacillales</taxon>
        <taxon>Streptococcaceae</taxon>
        <taxon>Pseudolactococcus</taxon>
    </lineage>
</organism>
<evidence type="ECO:0000313" key="2">
    <source>
        <dbReference type="EMBL" id="GFH42458.1"/>
    </source>
</evidence>
<reference evidence="2 3" key="1">
    <citation type="submission" date="2020-02" db="EMBL/GenBank/DDBJ databases">
        <title>Draft genome sequence of Lactococcus sp. Hs30E4-3.</title>
        <authorList>
            <person name="Noda S."/>
            <person name="Yuki M."/>
            <person name="Ohkuma M."/>
        </authorList>
    </citation>
    <scope>NUCLEOTIDE SEQUENCE [LARGE SCALE GENOMIC DNA]</scope>
    <source>
        <strain evidence="2 3">Hs30E4-3</strain>
    </source>
</reference>
<keyword evidence="1" id="KW-0472">Membrane</keyword>
<keyword evidence="3" id="KW-1185">Reference proteome</keyword>
<dbReference type="Pfam" id="PF11773">
    <property type="entry name" value="ComGE"/>
    <property type="match status" value="1"/>
</dbReference>
<keyword evidence="1" id="KW-0812">Transmembrane</keyword>
<sequence>MVNIGKRQIKAYILLESLIAMALLSVLATVVVTEISQSRAQIIEQNRQIEVLNVGLMAFDSNQSTLTENDVTVNLTKTDKKVTLTNKGQEVITIELLQKTP</sequence>
<feature type="transmembrane region" description="Helical" evidence="1">
    <location>
        <begin position="12"/>
        <end position="32"/>
    </location>
</feature>
<dbReference type="RefSeq" id="WP_172208524.1">
    <property type="nucleotide sequence ID" value="NZ_BLLI01000024.1"/>
</dbReference>
<protein>
    <recommendedName>
        <fullName evidence="4">Competence protein ComGE</fullName>
    </recommendedName>
</protein>
<name>A0A6A0BDN7_9LACT</name>
<evidence type="ECO:0000313" key="3">
    <source>
        <dbReference type="Proteomes" id="UP000480303"/>
    </source>
</evidence>
<proteinExistence type="predicted"/>
<dbReference type="NCBIfam" id="NF041013">
    <property type="entry name" value="T4P_ComGE"/>
    <property type="match status" value="1"/>
</dbReference>
<comment type="caution">
    <text evidence="2">The sequence shown here is derived from an EMBL/GenBank/DDBJ whole genome shotgun (WGS) entry which is preliminary data.</text>
</comment>
<dbReference type="AlphaFoldDB" id="A0A6A0BDN7"/>
<evidence type="ECO:0008006" key="4">
    <source>
        <dbReference type="Google" id="ProtNLM"/>
    </source>
</evidence>
<dbReference type="Proteomes" id="UP000480303">
    <property type="component" value="Unassembled WGS sequence"/>
</dbReference>